<protein>
    <submittedName>
        <fullName evidence="2">DUF567-domain-containing protein</fullName>
    </submittedName>
</protein>
<dbReference type="Pfam" id="PF04525">
    <property type="entry name" value="LOR"/>
    <property type="match status" value="1"/>
</dbReference>
<gene>
    <name evidence="2" type="ORF">CC86DRAFT_371366</name>
</gene>
<organism evidence="2 3">
    <name type="scientific">Ophiobolus disseminans</name>
    <dbReference type="NCBI Taxonomy" id="1469910"/>
    <lineage>
        <taxon>Eukaryota</taxon>
        <taxon>Fungi</taxon>
        <taxon>Dikarya</taxon>
        <taxon>Ascomycota</taxon>
        <taxon>Pezizomycotina</taxon>
        <taxon>Dothideomycetes</taxon>
        <taxon>Pleosporomycetidae</taxon>
        <taxon>Pleosporales</taxon>
        <taxon>Pleosporineae</taxon>
        <taxon>Phaeosphaeriaceae</taxon>
        <taxon>Ophiobolus</taxon>
    </lineage>
</organism>
<evidence type="ECO:0000313" key="2">
    <source>
        <dbReference type="EMBL" id="KAF2824878.1"/>
    </source>
</evidence>
<dbReference type="AlphaFoldDB" id="A0A6A6ZVX5"/>
<dbReference type="InterPro" id="IPR038595">
    <property type="entry name" value="LOR_sf"/>
</dbReference>
<dbReference type="SUPFAM" id="SSF54518">
    <property type="entry name" value="Tubby C-terminal domain-like"/>
    <property type="match status" value="1"/>
</dbReference>
<dbReference type="InterPro" id="IPR025659">
    <property type="entry name" value="Tubby-like_C"/>
</dbReference>
<keyword evidence="3" id="KW-1185">Reference proteome</keyword>
<name>A0A6A6ZVX5_9PLEO</name>
<proteinExistence type="inferred from homology"/>
<dbReference type="PANTHER" id="PTHR31087:SF161">
    <property type="entry name" value="TUBBY C 2 FAMILY PROTEIN"/>
    <property type="match status" value="1"/>
</dbReference>
<sequence>MAYLAAVPQPIALFPQFIAAQPETLILKEHVVSLTGDSFSIKLANGTAVLQVEGKVMSISGRKKVSDMHGNHLFDILKERLHIHATYVAKSPTGEKLLEVKSGFKLVGSKATATFTSTSGKQETLSMKGNFLDTSADIIDETQNGLVVARINRKVLSGKDLLFGQQTYAVQVAPGVDFALIAALCICLDEKNNEK</sequence>
<accession>A0A6A6ZVX5</accession>
<dbReference type="PANTHER" id="PTHR31087">
    <property type="match status" value="1"/>
</dbReference>
<comment type="similarity">
    <text evidence="1">Belongs to the LOR family.</text>
</comment>
<dbReference type="InterPro" id="IPR007612">
    <property type="entry name" value="LOR"/>
</dbReference>
<evidence type="ECO:0000313" key="3">
    <source>
        <dbReference type="Proteomes" id="UP000799424"/>
    </source>
</evidence>
<dbReference type="EMBL" id="MU006229">
    <property type="protein sequence ID" value="KAF2824878.1"/>
    <property type="molecule type" value="Genomic_DNA"/>
</dbReference>
<dbReference type="Proteomes" id="UP000799424">
    <property type="component" value="Unassembled WGS sequence"/>
</dbReference>
<reference evidence="2" key="1">
    <citation type="journal article" date="2020" name="Stud. Mycol.">
        <title>101 Dothideomycetes genomes: a test case for predicting lifestyles and emergence of pathogens.</title>
        <authorList>
            <person name="Haridas S."/>
            <person name="Albert R."/>
            <person name="Binder M."/>
            <person name="Bloem J."/>
            <person name="Labutti K."/>
            <person name="Salamov A."/>
            <person name="Andreopoulos B."/>
            <person name="Baker S."/>
            <person name="Barry K."/>
            <person name="Bills G."/>
            <person name="Bluhm B."/>
            <person name="Cannon C."/>
            <person name="Castanera R."/>
            <person name="Culley D."/>
            <person name="Daum C."/>
            <person name="Ezra D."/>
            <person name="Gonzalez J."/>
            <person name="Henrissat B."/>
            <person name="Kuo A."/>
            <person name="Liang C."/>
            <person name="Lipzen A."/>
            <person name="Lutzoni F."/>
            <person name="Magnuson J."/>
            <person name="Mondo S."/>
            <person name="Nolan M."/>
            <person name="Ohm R."/>
            <person name="Pangilinan J."/>
            <person name="Park H.-J."/>
            <person name="Ramirez L."/>
            <person name="Alfaro M."/>
            <person name="Sun H."/>
            <person name="Tritt A."/>
            <person name="Yoshinaga Y."/>
            <person name="Zwiers L.-H."/>
            <person name="Turgeon B."/>
            <person name="Goodwin S."/>
            <person name="Spatafora J."/>
            <person name="Crous P."/>
            <person name="Grigoriev I."/>
        </authorList>
    </citation>
    <scope>NUCLEOTIDE SEQUENCE</scope>
    <source>
        <strain evidence="2">CBS 113818</strain>
    </source>
</reference>
<evidence type="ECO:0000256" key="1">
    <source>
        <dbReference type="ARBA" id="ARBA00005437"/>
    </source>
</evidence>
<dbReference type="Gene3D" id="2.40.160.200">
    <property type="entry name" value="LURP1-related"/>
    <property type="match status" value="1"/>
</dbReference>
<dbReference type="OrthoDB" id="97518at2759"/>